<dbReference type="AlphaFoldDB" id="A0A2T0VEJ0"/>
<accession>A0A2T0VEJ0</accession>
<protein>
    <submittedName>
        <fullName evidence="2">Uncharacterized protein (TIGR02246 family)</fullName>
    </submittedName>
</protein>
<dbReference type="OrthoDB" id="8114763at2"/>
<dbReference type="InterPro" id="IPR027843">
    <property type="entry name" value="DUF4440"/>
</dbReference>
<evidence type="ECO:0000313" key="2">
    <source>
        <dbReference type="EMBL" id="PRY68601.1"/>
    </source>
</evidence>
<gene>
    <name evidence="2" type="ORF">B0I08_104304</name>
</gene>
<dbReference type="SUPFAM" id="SSF54427">
    <property type="entry name" value="NTF2-like"/>
    <property type="match status" value="1"/>
</dbReference>
<proteinExistence type="predicted"/>
<comment type="caution">
    <text evidence="2">The sequence shown here is derived from an EMBL/GenBank/DDBJ whole genome shotgun (WGS) entry which is preliminary data.</text>
</comment>
<dbReference type="EMBL" id="PVTL01000004">
    <property type="protein sequence ID" value="PRY68601.1"/>
    <property type="molecule type" value="Genomic_DNA"/>
</dbReference>
<feature type="domain" description="DUF4440" evidence="1">
    <location>
        <begin position="11"/>
        <end position="116"/>
    </location>
</feature>
<keyword evidence="3" id="KW-1185">Reference proteome</keyword>
<evidence type="ECO:0000259" key="1">
    <source>
        <dbReference type="Pfam" id="PF14534"/>
    </source>
</evidence>
<dbReference type="InterPro" id="IPR032710">
    <property type="entry name" value="NTF2-like_dom_sf"/>
</dbReference>
<dbReference type="Proteomes" id="UP000237983">
    <property type="component" value="Unassembled WGS sequence"/>
</dbReference>
<reference evidence="2 3" key="1">
    <citation type="submission" date="2018-03" db="EMBL/GenBank/DDBJ databases">
        <title>Genomic Encyclopedia of Type Strains, Phase III (KMG-III): the genomes of soil and plant-associated and newly described type strains.</title>
        <authorList>
            <person name="Whitman W."/>
        </authorList>
    </citation>
    <scope>NUCLEOTIDE SEQUENCE [LARGE SCALE GENOMIC DNA]</scope>
    <source>
        <strain evidence="2 3">CGMCC 1.12484</strain>
    </source>
</reference>
<evidence type="ECO:0000313" key="3">
    <source>
        <dbReference type="Proteomes" id="UP000237983"/>
    </source>
</evidence>
<name>A0A2T0VEJ0_9MICO</name>
<dbReference type="RefSeq" id="WP_106212176.1">
    <property type="nucleotide sequence ID" value="NZ_PVTL01000004.1"/>
</dbReference>
<sequence length="130" mass="13971">MGRNTSIEDDLLAVARNWAGAIVANDAARMAEYVTDDWVIVSASGVSPGQHLLELVASGALTHDSMDVAGPTRVRVLGSTAILTARIITVAHYRGERSDADEWTTDVFVRRAGRWLCELTHYTVADTGGS</sequence>
<dbReference type="Pfam" id="PF14534">
    <property type="entry name" value="DUF4440"/>
    <property type="match status" value="1"/>
</dbReference>
<organism evidence="2 3">
    <name type="scientific">Glaciihabitans tibetensis</name>
    <dbReference type="NCBI Taxonomy" id="1266600"/>
    <lineage>
        <taxon>Bacteria</taxon>
        <taxon>Bacillati</taxon>
        <taxon>Actinomycetota</taxon>
        <taxon>Actinomycetes</taxon>
        <taxon>Micrococcales</taxon>
        <taxon>Microbacteriaceae</taxon>
        <taxon>Glaciihabitans</taxon>
    </lineage>
</organism>
<dbReference type="Gene3D" id="3.10.450.50">
    <property type="match status" value="1"/>
</dbReference>